<keyword evidence="2" id="KW-0805">Transcription regulation</keyword>
<keyword evidence="9" id="KW-1185">Reference proteome</keyword>
<dbReference type="InterPro" id="IPR014284">
    <property type="entry name" value="RNA_pol_sigma-70_dom"/>
</dbReference>
<dbReference type="Gene3D" id="1.10.1740.10">
    <property type="match status" value="1"/>
</dbReference>
<dbReference type="GO" id="GO:0003677">
    <property type="term" value="F:DNA binding"/>
    <property type="evidence" value="ECO:0007669"/>
    <property type="project" value="UniProtKB-KW"/>
</dbReference>
<name>A0A561VAH9_9PSEU</name>
<protein>
    <submittedName>
        <fullName evidence="8">RNA polymerase sigma-70 factor (ECF subfamily)</fullName>
    </submittedName>
</protein>
<dbReference type="RefSeq" id="WP_145737352.1">
    <property type="nucleotide sequence ID" value="NZ_VIWX01000001.1"/>
</dbReference>
<dbReference type="InterPro" id="IPR036388">
    <property type="entry name" value="WH-like_DNA-bd_sf"/>
</dbReference>
<dbReference type="InterPro" id="IPR039425">
    <property type="entry name" value="RNA_pol_sigma-70-like"/>
</dbReference>
<accession>A0A561VAH9</accession>
<dbReference type="InterPro" id="IPR007630">
    <property type="entry name" value="RNA_pol_sigma70_r4"/>
</dbReference>
<organism evidence="8 9">
    <name type="scientific">Saccharopolyspora dendranthemae</name>
    <dbReference type="NCBI Taxonomy" id="1181886"/>
    <lineage>
        <taxon>Bacteria</taxon>
        <taxon>Bacillati</taxon>
        <taxon>Actinomycetota</taxon>
        <taxon>Actinomycetes</taxon>
        <taxon>Pseudonocardiales</taxon>
        <taxon>Pseudonocardiaceae</taxon>
        <taxon>Saccharopolyspora</taxon>
    </lineage>
</organism>
<dbReference type="GO" id="GO:0006352">
    <property type="term" value="P:DNA-templated transcription initiation"/>
    <property type="evidence" value="ECO:0007669"/>
    <property type="project" value="InterPro"/>
</dbReference>
<evidence type="ECO:0000256" key="3">
    <source>
        <dbReference type="ARBA" id="ARBA00023082"/>
    </source>
</evidence>
<dbReference type="OrthoDB" id="9784272at2"/>
<proteinExistence type="inferred from homology"/>
<dbReference type="SUPFAM" id="SSF88659">
    <property type="entry name" value="Sigma3 and sigma4 domains of RNA polymerase sigma factors"/>
    <property type="match status" value="1"/>
</dbReference>
<dbReference type="NCBIfam" id="TIGR02937">
    <property type="entry name" value="sigma70-ECF"/>
    <property type="match status" value="1"/>
</dbReference>
<gene>
    <name evidence="8" type="ORF">FHU35_111221</name>
</gene>
<dbReference type="InterPro" id="IPR013324">
    <property type="entry name" value="RNA_pol_sigma_r3/r4-like"/>
</dbReference>
<dbReference type="Pfam" id="PF04542">
    <property type="entry name" value="Sigma70_r2"/>
    <property type="match status" value="1"/>
</dbReference>
<keyword evidence="5" id="KW-0804">Transcription</keyword>
<dbReference type="SUPFAM" id="SSF88946">
    <property type="entry name" value="Sigma2 domain of RNA polymerase sigma factors"/>
    <property type="match status" value="1"/>
</dbReference>
<evidence type="ECO:0000256" key="4">
    <source>
        <dbReference type="ARBA" id="ARBA00023125"/>
    </source>
</evidence>
<dbReference type="PANTHER" id="PTHR43133">
    <property type="entry name" value="RNA POLYMERASE ECF-TYPE SIGMA FACTO"/>
    <property type="match status" value="1"/>
</dbReference>
<evidence type="ECO:0000259" key="6">
    <source>
        <dbReference type="Pfam" id="PF04542"/>
    </source>
</evidence>
<evidence type="ECO:0000256" key="2">
    <source>
        <dbReference type="ARBA" id="ARBA00023015"/>
    </source>
</evidence>
<dbReference type="GO" id="GO:0016987">
    <property type="term" value="F:sigma factor activity"/>
    <property type="evidence" value="ECO:0007669"/>
    <property type="project" value="UniProtKB-KW"/>
</dbReference>
<dbReference type="Pfam" id="PF04545">
    <property type="entry name" value="Sigma70_r4"/>
    <property type="match status" value="1"/>
</dbReference>
<evidence type="ECO:0000256" key="1">
    <source>
        <dbReference type="ARBA" id="ARBA00010641"/>
    </source>
</evidence>
<comment type="caution">
    <text evidence="8">The sequence shown here is derived from an EMBL/GenBank/DDBJ whole genome shotgun (WGS) entry which is preliminary data.</text>
</comment>
<evidence type="ECO:0000313" key="8">
    <source>
        <dbReference type="EMBL" id="TWG08602.1"/>
    </source>
</evidence>
<dbReference type="Proteomes" id="UP000316184">
    <property type="component" value="Unassembled WGS sequence"/>
</dbReference>
<feature type="domain" description="RNA polymerase sigma-70 region 2" evidence="6">
    <location>
        <begin position="26"/>
        <end position="94"/>
    </location>
</feature>
<dbReference type="PANTHER" id="PTHR43133:SF66">
    <property type="entry name" value="ECF RNA POLYMERASE SIGMA FACTOR SIGK"/>
    <property type="match status" value="1"/>
</dbReference>
<dbReference type="Gene3D" id="1.10.10.10">
    <property type="entry name" value="Winged helix-like DNA-binding domain superfamily/Winged helix DNA-binding domain"/>
    <property type="match status" value="1"/>
</dbReference>
<sequence length="187" mass="21534">MATWAREIDGTALLGKIAAGDDAAMRQLHRLLWDYVVGVIEWTVQDRSQAEEVAQEVFIEVWRTAARYRPERGSVVTWVLTLARRRAIDRVRSTEASRRREARYLNEVFSRPYDNVVEELLAAWEHQQVRLHLDGLSGLQQQAVELVYYRGHTSGEAAQLLGVPRATVKTRLRDALIRLRRQLAEDS</sequence>
<evidence type="ECO:0000259" key="7">
    <source>
        <dbReference type="Pfam" id="PF04545"/>
    </source>
</evidence>
<comment type="similarity">
    <text evidence="1">Belongs to the sigma-70 factor family. ECF subfamily.</text>
</comment>
<dbReference type="EMBL" id="VIWX01000001">
    <property type="protein sequence ID" value="TWG08602.1"/>
    <property type="molecule type" value="Genomic_DNA"/>
</dbReference>
<dbReference type="InterPro" id="IPR007627">
    <property type="entry name" value="RNA_pol_sigma70_r2"/>
</dbReference>
<dbReference type="InterPro" id="IPR013325">
    <property type="entry name" value="RNA_pol_sigma_r2"/>
</dbReference>
<keyword evidence="3" id="KW-0731">Sigma factor</keyword>
<dbReference type="AlphaFoldDB" id="A0A561VAH9"/>
<feature type="domain" description="RNA polymerase sigma-70 region 4" evidence="7">
    <location>
        <begin position="133"/>
        <end position="180"/>
    </location>
</feature>
<evidence type="ECO:0000256" key="5">
    <source>
        <dbReference type="ARBA" id="ARBA00023163"/>
    </source>
</evidence>
<evidence type="ECO:0000313" key="9">
    <source>
        <dbReference type="Proteomes" id="UP000316184"/>
    </source>
</evidence>
<reference evidence="8 9" key="1">
    <citation type="submission" date="2019-06" db="EMBL/GenBank/DDBJ databases">
        <title>Sequencing the genomes of 1000 actinobacteria strains.</title>
        <authorList>
            <person name="Klenk H.-P."/>
        </authorList>
    </citation>
    <scope>NUCLEOTIDE SEQUENCE [LARGE SCALE GENOMIC DNA]</scope>
    <source>
        <strain evidence="8 9">DSM 46699</strain>
    </source>
</reference>
<keyword evidence="4" id="KW-0238">DNA-binding</keyword>